<keyword evidence="8" id="KW-1185">Reference proteome</keyword>
<dbReference type="Gene3D" id="3.30.565.10">
    <property type="entry name" value="Histidine kinase-like ATPase, C-terminal domain"/>
    <property type="match status" value="1"/>
</dbReference>
<dbReference type="PRINTS" id="PR00344">
    <property type="entry name" value="BCTRLSENSOR"/>
</dbReference>
<keyword evidence="5" id="KW-0418">Kinase</keyword>
<dbReference type="Pfam" id="PF13185">
    <property type="entry name" value="GAF_2"/>
    <property type="match status" value="1"/>
</dbReference>
<dbReference type="EMBL" id="FQVB01000030">
    <property type="protein sequence ID" value="SHF86646.1"/>
    <property type="molecule type" value="Genomic_DNA"/>
</dbReference>
<dbReference type="InterPro" id="IPR004358">
    <property type="entry name" value="Sig_transdc_His_kin-like_C"/>
</dbReference>
<evidence type="ECO:0000256" key="5">
    <source>
        <dbReference type="ARBA" id="ARBA00022777"/>
    </source>
</evidence>
<organism evidence="7 8">
    <name type="scientific">Desulfacinum infernum DSM 9756</name>
    <dbReference type="NCBI Taxonomy" id="1121391"/>
    <lineage>
        <taxon>Bacteria</taxon>
        <taxon>Pseudomonadati</taxon>
        <taxon>Thermodesulfobacteriota</taxon>
        <taxon>Syntrophobacteria</taxon>
        <taxon>Syntrophobacterales</taxon>
        <taxon>Syntrophobacteraceae</taxon>
        <taxon>Desulfacinum</taxon>
    </lineage>
</organism>
<dbReference type="GO" id="GO:0000155">
    <property type="term" value="F:phosphorelay sensor kinase activity"/>
    <property type="evidence" value="ECO:0007669"/>
    <property type="project" value="InterPro"/>
</dbReference>
<dbReference type="OrthoDB" id="5524356at2"/>
<dbReference type="PANTHER" id="PTHR42878">
    <property type="entry name" value="TWO-COMPONENT HISTIDINE KINASE"/>
    <property type="match status" value="1"/>
</dbReference>
<dbReference type="GO" id="GO:0030295">
    <property type="term" value="F:protein kinase activator activity"/>
    <property type="evidence" value="ECO:0007669"/>
    <property type="project" value="TreeGrafter"/>
</dbReference>
<dbReference type="SMART" id="SM00387">
    <property type="entry name" value="HATPase_c"/>
    <property type="match status" value="1"/>
</dbReference>
<dbReference type="InterPro" id="IPR005467">
    <property type="entry name" value="His_kinase_dom"/>
</dbReference>
<dbReference type="PANTHER" id="PTHR42878:SF15">
    <property type="entry name" value="BACTERIOPHYTOCHROME"/>
    <property type="match status" value="1"/>
</dbReference>
<keyword evidence="3" id="KW-0597">Phosphoprotein</keyword>
<dbReference type="SUPFAM" id="SSF55874">
    <property type="entry name" value="ATPase domain of HSP90 chaperone/DNA topoisomerase II/histidine kinase"/>
    <property type="match status" value="1"/>
</dbReference>
<dbReference type="CDD" id="cd00082">
    <property type="entry name" value="HisKA"/>
    <property type="match status" value="1"/>
</dbReference>
<dbReference type="GO" id="GO:0000156">
    <property type="term" value="F:phosphorelay response regulator activity"/>
    <property type="evidence" value="ECO:0007669"/>
    <property type="project" value="TreeGrafter"/>
</dbReference>
<dbReference type="InterPro" id="IPR003661">
    <property type="entry name" value="HisK_dim/P_dom"/>
</dbReference>
<reference evidence="8" key="1">
    <citation type="submission" date="2016-11" db="EMBL/GenBank/DDBJ databases">
        <authorList>
            <person name="Varghese N."/>
            <person name="Submissions S."/>
        </authorList>
    </citation>
    <scope>NUCLEOTIDE SEQUENCE [LARGE SCALE GENOMIC DNA]</scope>
    <source>
        <strain evidence="8">DSM 9756</strain>
    </source>
</reference>
<evidence type="ECO:0000313" key="7">
    <source>
        <dbReference type="EMBL" id="SHF86646.1"/>
    </source>
</evidence>
<dbReference type="PROSITE" id="PS50109">
    <property type="entry name" value="HIS_KIN"/>
    <property type="match status" value="1"/>
</dbReference>
<dbReference type="AlphaFoldDB" id="A0A1M5F574"/>
<evidence type="ECO:0000256" key="1">
    <source>
        <dbReference type="ARBA" id="ARBA00000085"/>
    </source>
</evidence>
<dbReference type="InterPro" id="IPR003018">
    <property type="entry name" value="GAF"/>
</dbReference>
<accession>A0A1M5F574</accession>
<dbReference type="RefSeq" id="WP_073040522.1">
    <property type="nucleotide sequence ID" value="NZ_FQVB01000030.1"/>
</dbReference>
<sequence length="430" mass="47693">MNPVTYKTDLITVTFNKRKLLRRNRVLSVLLGLSDLLSQPRNLEDLLQEALDYVLAHTPFDAGRLYLMEPDGAGLYLAAHRGMDVAGLERVSLHEGFTGRSARTCSFIAQSVASLGDSRRVHLLTSKGLAVVVCVPFVVQDRVEGVMNLAARKAVTLDQDQVDLLMVLGHLIGAAAVHMKTEEELRTTIRELRARKETIKLFVSSITHDLKSPAVGAHGLARRLSESCRDRLDEREKAYCQQILKATEHIVSMVDELNGFIRTREMPLNLQAVSVGEVWRAVRREFSEQLRQRGVAWQEEGSPEPVTADELMLFRAFRNLVQNALIHGGESLKTLRVGRRDAGTHHVFFVADDGRGIAEEDQGRLFEPFHRLRSSKDVEGSGLGLAIVREAALRHGGDAWVRSRPGEGTAFFFSVAKGLEQTESAETAGG</sequence>
<comment type="catalytic activity">
    <reaction evidence="1">
        <text>ATP + protein L-histidine = ADP + protein N-phospho-L-histidine.</text>
        <dbReference type="EC" id="2.7.13.3"/>
    </reaction>
</comment>
<dbReference type="InterPro" id="IPR036890">
    <property type="entry name" value="HATPase_C_sf"/>
</dbReference>
<dbReference type="STRING" id="1121391.SAMN02745206_02798"/>
<keyword evidence="4" id="KW-0808">Transferase</keyword>
<dbReference type="EC" id="2.7.13.3" evidence="2"/>
<protein>
    <recommendedName>
        <fullName evidence="2">histidine kinase</fullName>
        <ecNumber evidence="2">2.7.13.3</ecNumber>
    </recommendedName>
</protein>
<dbReference type="SUPFAM" id="SSF47384">
    <property type="entry name" value="Homodimeric domain of signal transducing histidine kinase"/>
    <property type="match status" value="1"/>
</dbReference>
<proteinExistence type="predicted"/>
<dbReference type="InterPro" id="IPR050351">
    <property type="entry name" value="BphY/WalK/GraS-like"/>
</dbReference>
<evidence type="ECO:0000313" key="8">
    <source>
        <dbReference type="Proteomes" id="UP000184076"/>
    </source>
</evidence>
<dbReference type="SUPFAM" id="SSF55781">
    <property type="entry name" value="GAF domain-like"/>
    <property type="match status" value="1"/>
</dbReference>
<dbReference type="Pfam" id="PF02518">
    <property type="entry name" value="HATPase_c"/>
    <property type="match status" value="1"/>
</dbReference>
<dbReference type="CDD" id="cd00075">
    <property type="entry name" value="HATPase"/>
    <property type="match status" value="1"/>
</dbReference>
<dbReference type="SMART" id="SM00065">
    <property type="entry name" value="GAF"/>
    <property type="match status" value="1"/>
</dbReference>
<dbReference type="Gene3D" id="1.10.287.130">
    <property type="match status" value="1"/>
</dbReference>
<evidence type="ECO:0000256" key="2">
    <source>
        <dbReference type="ARBA" id="ARBA00012438"/>
    </source>
</evidence>
<gene>
    <name evidence="7" type="ORF">SAMN02745206_02798</name>
</gene>
<dbReference type="Gene3D" id="3.30.450.40">
    <property type="match status" value="1"/>
</dbReference>
<dbReference type="InterPro" id="IPR036097">
    <property type="entry name" value="HisK_dim/P_sf"/>
</dbReference>
<evidence type="ECO:0000256" key="4">
    <source>
        <dbReference type="ARBA" id="ARBA00022679"/>
    </source>
</evidence>
<dbReference type="InterPro" id="IPR003594">
    <property type="entry name" value="HATPase_dom"/>
</dbReference>
<dbReference type="InterPro" id="IPR029016">
    <property type="entry name" value="GAF-like_dom_sf"/>
</dbReference>
<name>A0A1M5F574_9BACT</name>
<dbReference type="GO" id="GO:0007234">
    <property type="term" value="P:osmosensory signaling via phosphorelay pathway"/>
    <property type="evidence" value="ECO:0007669"/>
    <property type="project" value="TreeGrafter"/>
</dbReference>
<dbReference type="Proteomes" id="UP000184076">
    <property type="component" value="Unassembled WGS sequence"/>
</dbReference>
<evidence type="ECO:0000259" key="6">
    <source>
        <dbReference type="PROSITE" id="PS50109"/>
    </source>
</evidence>
<evidence type="ECO:0000256" key="3">
    <source>
        <dbReference type="ARBA" id="ARBA00022553"/>
    </source>
</evidence>
<feature type="domain" description="Histidine kinase" evidence="6">
    <location>
        <begin position="205"/>
        <end position="419"/>
    </location>
</feature>